<evidence type="ECO:0000313" key="2">
    <source>
        <dbReference type="Proteomes" id="UP001233999"/>
    </source>
</evidence>
<sequence>IPELRNILQLHKTAFVGSSNDYIYVVKLKYMKGLFVWITSDSTSPYMFYFGGKNKNMYMLEKIVSMFCLIARERS</sequence>
<name>A0AAD8EHK0_DIPPU</name>
<dbReference type="AlphaFoldDB" id="A0AAD8EHK0"/>
<reference evidence="1" key="1">
    <citation type="journal article" date="2023" name="IScience">
        <title>Live-bearing cockroach genome reveals convergent evolutionary mechanisms linked to viviparity in insects and beyond.</title>
        <authorList>
            <person name="Fouks B."/>
            <person name="Harrison M.C."/>
            <person name="Mikhailova A.A."/>
            <person name="Marchal E."/>
            <person name="English S."/>
            <person name="Carruthers M."/>
            <person name="Jennings E.C."/>
            <person name="Chiamaka E.L."/>
            <person name="Frigard R.A."/>
            <person name="Pippel M."/>
            <person name="Attardo G.M."/>
            <person name="Benoit J.B."/>
            <person name="Bornberg-Bauer E."/>
            <person name="Tobe S.S."/>
        </authorList>
    </citation>
    <scope>NUCLEOTIDE SEQUENCE</scope>
    <source>
        <strain evidence="1">Stay&amp;Tobe</strain>
    </source>
</reference>
<feature type="non-terminal residue" evidence="1">
    <location>
        <position position="1"/>
    </location>
</feature>
<gene>
    <name evidence="1" type="ORF">L9F63_016128</name>
</gene>
<keyword evidence="2" id="KW-1185">Reference proteome</keyword>
<protein>
    <submittedName>
        <fullName evidence="1">Uncharacterized protein</fullName>
    </submittedName>
</protein>
<organism evidence="1 2">
    <name type="scientific">Diploptera punctata</name>
    <name type="common">Pacific beetle cockroach</name>
    <dbReference type="NCBI Taxonomy" id="6984"/>
    <lineage>
        <taxon>Eukaryota</taxon>
        <taxon>Metazoa</taxon>
        <taxon>Ecdysozoa</taxon>
        <taxon>Arthropoda</taxon>
        <taxon>Hexapoda</taxon>
        <taxon>Insecta</taxon>
        <taxon>Pterygota</taxon>
        <taxon>Neoptera</taxon>
        <taxon>Polyneoptera</taxon>
        <taxon>Dictyoptera</taxon>
        <taxon>Blattodea</taxon>
        <taxon>Blaberoidea</taxon>
        <taxon>Blaberidae</taxon>
        <taxon>Diplopterinae</taxon>
        <taxon>Diploptera</taxon>
    </lineage>
</organism>
<evidence type="ECO:0000313" key="1">
    <source>
        <dbReference type="EMBL" id="KAJ9590830.1"/>
    </source>
</evidence>
<proteinExistence type="predicted"/>
<comment type="caution">
    <text evidence="1">The sequence shown here is derived from an EMBL/GenBank/DDBJ whole genome shotgun (WGS) entry which is preliminary data.</text>
</comment>
<feature type="non-terminal residue" evidence="1">
    <location>
        <position position="75"/>
    </location>
</feature>
<dbReference type="Proteomes" id="UP001233999">
    <property type="component" value="Unassembled WGS sequence"/>
</dbReference>
<reference evidence="1" key="2">
    <citation type="submission" date="2023-05" db="EMBL/GenBank/DDBJ databases">
        <authorList>
            <person name="Fouks B."/>
        </authorList>
    </citation>
    <scope>NUCLEOTIDE SEQUENCE</scope>
    <source>
        <strain evidence="1">Stay&amp;Tobe</strain>
        <tissue evidence="1">Testes</tissue>
    </source>
</reference>
<dbReference type="EMBL" id="JASPKZ010004192">
    <property type="protein sequence ID" value="KAJ9590830.1"/>
    <property type="molecule type" value="Genomic_DNA"/>
</dbReference>
<accession>A0AAD8EHK0</accession>